<proteinExistence type="inferred from homology"/>
<dbReference type="AlphaFoldDB" id="N1JIJ4"/>
<keyword evidence="2 5" id="KW-0378">Hydrolase</keyword>
<accession>N1JIJ4</accession>
<keyword evidence="4 5" id="KW-0443">Lipid metabolism</keyword>
<comment type="catalytic activity">
    <reaction evidence="6">
        <text>a 1-acyl-sn-glycero-3-phosphocholine + H2O = sn-glycerol 3-phosphocholine + a fatty acid + H(+)</text>
        <dbReference type="Rhea" id="RHEA:15177"/>
        <dbReference type="ChEBI" id="CHEBI:15377"/>
        <dbReference type="ChEBI" id="CHEBI:15378"/>
        <dbReference type="ChEBI" id="CHEBI:16870"/>
        <dbReference type="ChEBI" id="CHEBI:28868"/>
        <dbReference type="ChEBI" id="CHEBI:58168"/>
        <dbReference type="EC" id="3.1.1.5"/>
    </reaction>
</comment>
<comment type="similarity">
    <text evidence="1 6">Belongs to the lysophospholipase family.</text>
</comment>
<dbReference type="InParanoid" id="N1JIJ4"/>
<dbReference type="Pfam" id="PF01735">
    <property type="entry name" value="PLA2_B"/>
    <property type="match status" value="1"/>
</dbReference>
<dbReference type="Gene3D" id="3.40.1090.10">
    <property type="entry name" value="Cytosolic phospholipase A2 catalytic domain"/>
    <property type="match status" value="1"/>
</dbReference>
<feature type="coiled-coil region" evidence="7">
    <location>
        <begin position="785"/>
        <end position="812"/>
    </location>
</feature>
<evidence type="ECO:0000313" key="10">
    <source>
        <dbReference type="Proteomes" id="UP000015441"/>
    </source>
</evidence>
<dbReference type="GO" id="GO:0046475">
    <property type="term" value="P:glycerophospholipid catabolic process"/>
    <property type="evidence" value="ECO:0007669"/>
    <property type="project" value="TreeGrafter"/>
</dbReference>
<evidence type="ECO:0000256" key="2">
    <source>
        <dbReference type="ARBA" id="ARBA00022801"/>
    </source>
</evidence>
<keyword evidence="7" id="KW-0175">Coiled coil</keyword>
<dbReference type="InterPro" id="IPR016035">
    <property type="entry name" value="Acyl_Trfase/lysoPLipase"/>
</dbReference>
<dbReference type="OrthoDB" id="6121437at2759"/>
<evidence type="ECO:0000256" key="6">
    <source>
        <dbReference type="RuleBase" id="RU362103"/>
    </source>
</evidence>
<dbReference type="PANTHER" id="PTHR10728:SF40">
    <property type="entry name" value="PATATIN FAMILY PROTEIN"/>
    <property type="match status" value="1"/>
</dbReference>
<keyword evidence="3 5" id="KW-0442">Lipid degradation</keyword>
<evidence type="ECO:0000256" key="1">
    <source>
        <dbReference type="ARBA" id="ARBA00008780"/>
    </source>
</evidence>
<dbReference type="InterPro" id="IPR002642">
    <property type="entry name" value="LysoPLipase_cat_dom"/>
</dbReference>
<dbReference type="STRING" id="546991.N1JIJ4"/>
<evidence type="ECO:0000256" key="4">
    <source>
        <dbReference type="ARBA" id="ARBA00023098"/>
    </source>
</evidence>
<dbReference type="PROSITE" id="PS51210">
    <property type="entry name" value="PLA2C"/>
    <property type="match status" value="1"/>
</dbReference>
<evidence type="ECO:0000256" key="5">
    <source>
        <dbReference type="PROSITE-ProRule" id="PRU00555"/>
    </source>
</evidence>
<dbReference type="Proteomes" id="UP000015441">
    <property type="component" value="Unassembled WGS sequence"/>
</dbReference>
<dbReference type="SMART" id="SM00022">
    <property type="entry name" value="PLAc"/>
    <property type="match status" value="1"/>
</dbReference>
<feature type="domain" description="PLA2c" evidence="8">
    <location>
        <begin position="194"/>
        <end position="818"/>
    </location>
</feature>
<gene>
    <name evidence="9" type="ORF">BGHDH14_bgh02413</name>
</gene>
<evidence type="ECO:0000259" key="8">
    <source>
        <dbReference type="PROSITE" id="PS51210"/>
    </source>
</evidence>
<dbReference type="GO" id="GO:0004622">
    <property type="term" value="F:phosphatidylcholine lysophospholipase activity"/>
    <property type="evidence" value="ECO:0007669"/>
    <property type="project" value="UniProtKB-EC"/>
</dbReference>
<dbReference type="GO" id="GO:0005829">
    <property type="term" value="C:cytosol"/>
    <property type="evidence" value="ECO:0007669"/>
    <property type="project" value="TreeGrafter"/>
</dbReference>
<comment type="caution">
    <text evidence="9">The sequence shown here is derived from an EMBL/GenBank/DDBJ whole genome shotgun (WGS) entry which is preliminary data.</text>
</comment>
<organism evidence="9 10">
    <name type="scientific">Blumeria graminis f. sp. hordei (strain DH14)</name>
    <name type="common">Barley powdery mildew</name>
    <name type="synonym">Oidium monilioides f. sp. hordei</name>
    <dbReference type="NCBI Taxonomy" id="546991"/>
    <lineage>
        <taxon>Eukaryota</taxon>
        <taxon>Fungi</taxon>
        <taxon>Dikarya</taxon>
        <taxon>Ascomycota</taxon>
        <taxon>Pezizomycotina</taxon>
        <taxon>Leotiomycetes</taxon>
        <taxon>Erysiphales</taxon>
        <taxon>Erysiphaceae</taxon>
        <taxon>Blumeria</taxon>
        <taxon>Blumeria hordei</taxon>
    </lineage>
</organism>
<keyword evidence="10" id="KW-1185">Reference proteome</keyword>
<protein>
    <recommendedName>
        <fullName evidence="6">Lysophospholipase</fullName>
        <ecNumber evidence="6">3.1.1.5</ecNumber>
    </recommendedName>
</protein>
<name>N1JIJ4_BLUG1</name>
<evidence type="ECO:0000256" key="3">
    <source>
        <dbReference type="ARBA" id="ARBA00022963"/>
    </source>
</evidence>
<dbReference type="EMBL" id="CAUH01007365">
    <property type="protein sequence ID" value="CCU82993.1"/>
    <property type="molecule type" value="Genomic_DNA"/>
</dbReference>
<dbReference type="eggNOG" id="KOG1325">
    <property type="taxonomic scope" value="Eukaryota"/>
</dbReference>
<sequence length="829" mass="92761">MHISKIRIWHIIKRTHRISTRSFHVEAKTHKSHPIKKSLLEPGRSSSISNLSVRLRSFVIGSSLLYFIYQVDHVQNLSIAKPKNSEHNQQDEDLGVLESSPEIPGICSAPPSQARKLIPVGLSTWGTFTTRLSLFSTDSSNYDSVKSTIVEYVLPAWARSLPAHLSKLQKELSMAPGSLADEIWKAAQDPYLHPEINKDARVRVSSDLCEEEKSYLKRRKIFTRNGLASYLQIPQEEVHFDDVPTIAIVGSGGGLRALVSGTGSLLATKRDGLFDCATYTAGVSGSCWLQALFNSSLTNQNFENVIRHLKARIGVHIAYPPDALTTLNTAPTNRYLLSGIIEKLYGDPNSNIGLVDVYGLLLGARLLVPKGNLAVNDADLKISSQRKFIDHGHYPMPIYTAVRHHIPTSEDSSIIEKFTSNLSERVDSKADKEAWFQWFEVSPYEVFCEEFGAGIPTWSIGRKFEGGINVPHDETGIWLPELRLTLLLGIFGSAFCATLSHYYKEIRPIVSGLTGFGSLDEMIVDKNEHLSKVHPINPTSIPNYAYKMNGILPETVPEEVYQARYIQLMDAGMSNNLPIYPLLRPGRDVDILIAFDASADVKTENWLSVAEGYARQRGIKGWPVGAGWPKPSDSSETAVGQLEKAEASTAVEAEVKLEAAKNEDKKLAKHHQSRGEQVLTNNHDGNSELGHCTIWVGRMEERSSSTDMVKSKAVEEDWELMEPNSGITIIYFPFLSNPKIEKVDPAISEYMSTWNFVYKSSEIDNVVALAQANFDEGKERTRRCIRAVYERKKKQREEREAAQKNLRRRRKVRLGTVGKKGEGDHFYLT</sequence>
<dbReference type="SUPFAM" id="SSF52151">
    <property type="entry name" value="FabD/lysophospholipase-like"/>
    <property type="match status" value="1"/>
</dbReference>
<dbReference type="EC" id="3.1.1.5" evidence="6"/>
<dbReference type="HOGENOM" id="CLU_013227_1_0_1"/>
<evidence type="ECO:0000256" key="7">
    <source>
        <dbReference type="SAM" id="Coils"/>
    </source>
</evidence>
<reference evidence="9 10" key="1">
    <citation type="journal article" date="2010" name="Science">
        <title>Genome expansion and gene loss in powdery mildew fungi reveal tradeoffs in extreme parasitism.</title>
        <authorList>
            <person name="Spanu P.D."/>
            <person name="Abbott J.C."/>
            <person name="Amselem J."/>
            <person name="Burgis T.A."/>
            <person name="Soanes D.M."/>
            <person name="Stueber K."/>
            <person name="Ver Loren van Themaat E."/>
            <person name="Brown J.K.M."/>
            <person name="Butcher S.A."/>
            <person name="Gurr S.J."/>
            <person name="Lebrun M.-H."/>
            <person name="Ridout C.J."/>
            <person name="Schulze-Lefert P."/>
            <person name="Talbot N.J."/>
            <person name="Ahmadinejad N."/>
            <person name="Ametz C."/>
            <person name="Barton G.R."/>
            <person name="Benjdia M."/>
            <person name="Bidzinski P."/>
            <person name="Bindschedler L.V."/>
            <person name="Both M."/>
            <person name="Brewer M.T."/>
            <person name="Cadle-Davidson L."/>
            <person name="Cadle-Davidson M.M."/>
            <person name="Collemare J."/>
            <person name="Cramer R."/>
            <person name="Frenkel O."/>
            <person name="Godfrey D."/>
            <person name="Harriman J."/>
            <person name="Hoede C."/>
            <person name="King B.C."/>
            <person name="Klages S."/>
            <person name="Kleemann J."/>
            <person name="Knoll D."/>
            <person name="Koti P.S."/>
            <person name="Kreplak J."/>
            <person name="Lopez-Ruiz F.J."/>
            <person name="Lu X."/>
            <person name="Maekawa T."/>
            <person name="Mahanil S."/>
            <person name="Micali C."/>
            <person name="Milgroom M.G."/>
            <person name="Montana G."/>
            <person name="Noir S."/>
            <person name="O'Connell R.J."/>
            <person name="Oberhaensli S."/>
            <person name="Parlange F."/>
            <person name="Pedersen C."/>
            <person name="Quesneville H."/>
            <person name="Reinhardt R."/>
            <person name="Rott M."/>
            <person name="Sacristan S."/>
            <person name="Schmidt S.M."/>
            <person name="Schoen M."/>
            <person name="Skamnioti P."/>
            <person name="Sommer H."/>
            <person name="Stephens A."/>
            <person name="Takahara H."/>
            <person name="Thordal-Christensen H."/>
            <person name="Vigouroux M."/>
            <person name="Wessling R."/>
            <person name="Wicker T."/>
            <person name="Panstruga R."/>
        </authorList>
    </citation>
    <scope>NUCLEOTIDE SEQUENCE [LARGE SCALE GENOMIC DNA]</scope>
    <source>
        <strain evidence="9">DH14</strain>
    </source>
</reference>
<dbReference type="GO" id="GO:0004623">
    <property type="term" value="F:phospholipase A2 activity"/>
    <property type="evidence" value="ECO:0007669"/>
    <property type="project" value="TreeGrafter"/>
</dbReference>
<evidence type="ECO:0000313" key="9">
    <source>
        <dbReference type="EMBL" id="CCU82993.1"/>
    </source>
</evidence>
<dbReference type="PANTHER" id="PTHR10728">
    <property type="entry name" value="CYTOSOLIC PHOSPHOLIPASE A2"/>
    <property type="match status" value="1"/>
</dbReference>